<organism evidence="1">
    <name type="scientific">bioreactor metagenome</name>
    <dbReference type="NCBI Taxonomy" id="1076179"/>
    <lineage>
        <taxon>unclassified sequences</taxon>
        <taxon>metagenomes</taxon>
        <taxon>ecological metagenomes</taxon>
    </lineage>
</organism>
<dbReference type="AlphaFoldDB" id="A0A645F295"/>
<gene>
    <name evidence="1" type="ORF">SDC9_155182</name>
</gene>
<proteinExistence type="predicted"/>
<accession>A0A645F295</accession>
<dbReference type="EMBL" id="VSSQ01053922">
    <property type="protein sequence ID" value="MPN07910.1"/>
    <property type="molecule type" value="Genomic_DNA"/>
</dbReference>
<sequence>MEMQEFIDFFKDKNDHYEISDSFASDERYRQRCGGYIKNAKAAQIEINIKNAEPNQKWVNN</sequence>
<protein>
    <submittedName>
        <fullName evidence="1">Uncharacterized protein</fullName>
    </submittedName>
</protein>
<reference evidence="1" key="1">
    <citation type="submission" date="2019-08" db="EMBL/GenBank/DDBJ databases">
        <authorList>
            <person name="Kucharzyk K."/>
            <person name="Murdoch R.W."/>
            <person name="Higgins S."/>
            <person name="Loffler F."/>
        </authorList>
    </citation>
    <scope>NUCLEOTIDE SEQUENCE</scope>
</reference>
<comment type="caution">
    <text evidence="1">The sequence shown here is derived from an EMBL/GenBank/DDBJ whole genome shotgun (WGS) entry which is preliminary data.</text>
</comment>
<evidence type="ECO:0000313" key="1">
    <source>
        <dbReference type="EMBL" id="MPN07910.1"/>
    </source>
</evidence>
<name>A0A645F295_9ZZZZ</name>